<organism evidence="1 2">
    <name type="scientific">Pleurodeles waltl</name>
    <name type="common">Iberian ribbed newt</name>
    <dbReference type="NCBI Taxonomy" id="8319"/>
    <lineage>
        <taxon>Eukaryota</taxon>
        <taxon>Metazoa</taxon>
        <taxon>Chordata</taxon>
        <taxon>Craniata</taxon>
        <taxon>Vertebrata</taxon>
        <taxon>Euteleostomi</taxon>
        <taxon>Amphibia</taxon>
        <taxon>Batrachia</taxon>
        <taxon>Caudata</taxon>
        <taxon>Salamandroidea</taxon>
        <taxon>Salamandridae</taxon>
        <taxon>Pleurodelinae</taxon>
        <taxon>Pleurodeles</taxon>
    </lineage>
</organism>
<comment type="caution">
    <text evidence="1">The sequence shown here is derived from an EMBL/GenBank/DDBJ whole genome shotgun (WGS) entry which is preliminary data.</text>
</comment>
<accession>A0AAV7SZN9</accession>
<evidence type="ECO:0000313" key="2">
    <source>
        <dbReference type="Proteomes" id="UP001066276"/>
    </source>
</evidence>
<sequence>MSACVSLLPVTCLLSACLAPGATYLSLALLPSALYSLLIACPRSVNLPVLCLPGAWRPSYAWSYTPLSGSPPTQVRIPQKHCDPVVFSAESGGCDSEEKRGTDSGQLVALSRGENWNWRIGDFGMAGKIVQMYMELRAHRVEQWIRKQGMSTGIMKVEAGHAGAWSAEGAKQSEKIYVSVQ</sequence>
<gene>
    <name evidence="1" type="ORF">NDU88_001593</name>
</gene>
<dbReference type="Proteomes" id="UP001066276">
    <property type="component" value="Chromosome 4_1"/>
</dbReference>
<proteinExistence type="predicted"/>
<protein>
    <submittedName>
        <fullName evidence="1">Uncharacterized protein</fullName>
    </submittedName>
</protein>
<keyword evidence="2" id="KW-1185">Reference proteome</keyword>
<dbReference type="EMBL" id="JANPWB010000007">
    <property type="protein sequence ID" value="KAJ1169702.1"/>
    <property type="molecule type" value="Genomic_DNA"/>
</dbReference>
<dbReference type="AlphaFoldDB" id="A0AAV7SZN9"/>
<name>A0AAV7SZN9_PLEWA</name>
<evidence type="ECO:0000313" key="1">
    <source>
        <dbReference type="EMBL" id="KAJ1169702.1"/>
    </source>
</evidence>
<reference evidence="1" key="1">
    <citation type="journal article" date="2022" name="bioRxiv">
        <title>Sequencing and chromosome-scale assembly of the giantPleurodeles waltlgenome.</title>
        <authorList>
            <person name="Brown T."/>
            <person name="Elewa A."/>
            <person name="Iarovenko S."/>
            <person name="Subramanian E."/>
            <person name="Araus A.J."/>
            <person name="Petzold A."/>
            <person name="Susuki M."/>
            <person name="Suzuki K.-i.T."/>
            <person name="Hayashi T."/>
            <person name="Toyoda A."/>
            <person name="Oliveira C."/>
            <person name="Osipova E."/>
            <person name="Leigh N.D."/>
            <person name="Simon A."/>
            <person name="Yun M.H."/>
        </authorList>
    </citation>
    <scope>NUCLEOTIDE SEQUENCE</scope>
    <source>
        <strain evidence="1">20211129_DDA</strain>
        <tissue evidence="1">Liver</tissue>
    </source>
</reference>